<proteinExistence type="predicted"/>
<evidence type="ECO:0000313" key="1">
    <source>
        <dbReference type="EMBL" id="TGX81707.1"/>
    </source>
</evidence>
<evidence type="ECO:0000313" key="2">
    <source>
        <dbReference type="Proteomes" id="UP000308886"/>
    </source>
</evidence>
<comment type="caution">
    <text evidence="1">The sequence shown here is derived from an EMBL/GenBank/DDBJ whole genome shotgun (WGS) entry which is preliminary data.</text>
</comment>
<accession>A0AC61QPC0</accession>
<dbReference type="EMBL" id="SRZC01000014">
    <property type="protein sequence ID" value="TGX81707.1"/>
    <property type="molecule type" value="Genomic_DNA"/>
</dbReference>
<dbReference type="Proteomes" id="UP000308886">
    <property type="component" value="Unassembled WGS sequence"/>
</dbReference>
<gene>
    <name evidence="1" type="ORF">E5358_09245</name>
</gene>
<keyword evidence="2" id="KW-1185">Reference proteome</keyword>
<name>A0AC61QPC0_9BACT</name>
<organism evidence="1 2">
    <name type="scientific">Palleniella muris</name>
    <dbReference type="NCBI Taxonomy" id="3038145"/>
    <lineage>
        <taxon>Bacteria</taxon>
        <taxon>Pseudomonadati</taxon>
        <taxon>Bacteroidota</taxon>
        <taxon>Bacteroidia</taxon>
        <taxon>Bacteroidales</taxon>
        <taxon>Prevotellaceae</taxon>
        <taxon>Palleniella</taxon>
    </lineage>
</organism>
<reference evidence="1" key="1">
    <citation type="submission" date="2019-04" db="EMBL/GenBank/DDBJ databases">
        <title>Microbes associate with the intestines of laboratory mice.</title>
        <authorList>
            <person name="Navarre W."/>
            <person name="Wong E."/>
            <person name="Huang K."/>
            <person name="Tropini C."/>
            <person name="Ng K."/>
            <person name="Yu B."/>
        </authorList>
    </citation>
    <scope>NUCLEOTIDE SEQUENCE</scope>
    <source>
        <strain evidence="1">NM73_A23</strain>
    </source>
</reference>
<sequence length="329" mass="34965">MNIIKQTLCLAAALTFSAFIPQTVDNYAVATAARSNDMTETKIPVGNFTEVTLIGHYKVIYTQGKSCQVTIRAPRNTDIMQDISAEVKKGALTVSTKQIAGVRVINNNRRDSITVYVTSPTLTKASLIGSGDFIANKPIDADRLQIVLHGSGDIKFNTINCNSINASLNGSGDISMKKVETGTKAIITLNGSGDFDIDCLTAVNAGVSLNGSGDLNLKNLECSNASINLNGVGDMKVAAVTTQNASARLHGSGNLSIHLQECDNLDTGMTGTGDITLSGTTNTYRKTKSKMGDIHDSRLKYNKIVDSQSYKSSKTTKTPHSPGKIEAQP</sequence>
<protein>
    <submittedName>
        <fullName evidence="1">DUF2807 domain-containing protein</fullName>
    </submittedName>
</protein>